<dbReference type="PROSITE" id="PS51897">
    <property type="entry name" value="ANNEXIN_2"/>
    <property type="match status" value="4"/>
</dbReference>
<dbReference type="InterPro" id="IPR018502">
    <property type="entry name" value="Annexin_repeat"/>
</dbReference>
<dbReference type="SUPFAM" id="SSF47874">
    <property type="entry name" value="Annexin"/>
    <property type="match status" value="1"/>
</dbReference>
<comment type="domain">
    <text evidence="7">A pair of annexin repeats may form one binding site for calcium and phospholipid.</text>
</comment>
<comment type="similarity">
    <text evidence="1 7">Belongs to the annexin family.</text>
</comment>
<keyword evidence="5 7" id="KW-0041">Annexin</keyword>
<dbReference type="GO" id="GO:0005544">
    <property type="term" value="F:calcium-dependent phospholipid binding"/>
    <property type="evidence" value="ECO:0007669"/>
    <property type="project" value="UniProtKB-KW"/>
</dbReference>
<evidence type="ECO:0000256" key="4">
    <source>
        <dbReference type="ARBA" id="ARBA00022837"/>
    </source>
</evidence>
<dbReference type="OrthoDB" id="37886at2759"/>
<comment type="caution">
    <text evidence="8">The sequence shown here is derived from an EMBL/GenBank/DDBJ whole genome shotgun (WGS) entry which is preliminary data.</text>
</comment>
<dbReference type="GO" id="GO:0005737">
    <property type="term" value="C:cytoplasm"/>
    <property type="evidence" value="ECO:0007669"/>
    <property type="project" value="TreeGrafter"/>
</dbReference>
<dbReference type="Proteomes" id="UP000031036">
    <property type="component" value="Unassembled WGS sequence"/>
</dbReference>
<dbReference type="FunFam" id="1.10.220.10:FF:000005">
    <property type="entry name" value="Annexin"/>
    <property type="match status" value="1"/>
</dbReference>
<keyword evidence="6 7" id="KW-0111">Calcium/phospholipid-binding</keyword>
<dbReference type="AlphaFoldDB" id="A0A0B2VIQ7"/>
<organism evidence="8 9">
    <name type="scientific">Toxocara canis</name>
    <name type="common">Canine roundworm</name>
    <dbReference type="NCBI Taxonomy" id="6265"/>
    <lineage>
        <taxon>Eukaryota</taxon>
        <taxon>Metazoa</taxon>
        <taxon>Ecdysozoa</taxon>
        <taxon>Nematoda</taxon>
        <taxon>Chromadorea</taxon>
        <taxon>Rhabditida</taxon>
        <taxon>Spirurina</taxon>
        <taxon>Ascaridomorpha</taxon>
        <taxon>Ascaridoidea</taxon>
        <taxon>Toxocaridae</taxon>
        <taxon>Toxocara</taxon>
    </lineage>
</organism>
<evidence type="ECO:0000256" key="1">
    <source>
        <dbReference type="ARBA" id="ARBA00007831"/>
    </source>
</evidence>
<name>A0A0B2VIQ7_TOXCA</name>
<dbReference type="FunFam" id="1.10.220.10:FF:000001">
    <property type="entry name" value="Annexin"/>
    <property type="match status" value="1"/>
</dbReference>
<keyword evidence="2" id="KW-0597">Phosphoprotein</keyword>
<dbReference type="InterPro" id="IPR018252">
    <property type="entry name" value="Annexin_repeat_CS"/>
</dbReference>
<dbReference type="SMART" id="SM00335">
    <property type="entry name" value="ANX"/>
    <property type="match status" value="4"/>
</dbReference>
<dbReference type="PANTHER" id="PTHR10502">
    <property type="entry name" value="ANNEXIN"/>
    <property type="match status" value="1"/>
</dbReference>
<accession>A0A0B2VIQ7</accession>
<keyword evidence="9" id="KW-1185">Reference proteome</keyword>
<evidence type="ECO:0000313" key="8">
    <source>
        <dbReference type="EMBL" id="KHN83391.1"/>
    </source>
</evidence>
<evidence type="ECO:0000313" key="9">
    <source>
        <dbReference type="Proteomes" id="UP000031036"/>
    </source>
</evidence>
<evidence type="ECO:0000256" key="6">
    <source>
        <dbReference type="ARBA" id="ARBA00023302"/>
    </source>
</evidence>
<dbReference type="FunFam" id="1.10.220.10:FF:000003">
    <property type="entry name" value="Annexin"/>
    <property type="match status" value="1"/>
</dbReference>
<proteinExistence type="inferred from homology"/>
<sequence>MSNQLGSLRIISNNKVQVKKCELEVRTTMFQQQFFGTIRPQPNFNASQVAESLKKAMKGFGCDKQKVVQELTRINNAQRQIVAAEYAAKYGTNLMQDLKSELHGDLEEVILSLMLSPAVYDSRHLHKAISGLGTDEKALIDVICTRSNQQLNAIKVAYEGEFGRTLERAVKWDTSGDFERLLVALLKARRDESNVANAAKAREQAEKLYAAGEKRWGTDESAFTSILATENFNQLRRVFDEYNALYGHEIEKAIQSEFGGDAKKGFLTLIECIRSPPKFFARCLYDTMKGLGTRDSELIRLIVSRSECDLALIREEYPKQYGETLVEAIRSDCSGAYRDCLVAIVQGN</sequence>
<evidence type="ECO:0000256" key="5">
    <source>
        <dbReference type="ARBA" id="ARBA00023216"/>
    </source>
</evidence>
<evidence type="ECO:0000256" key="7">
    <source>
        <dbReference type="RuleBase" id="RU003540"/>
    </source>
</evidence>
<evidence type="ECO:0000256" key="3">
    <source>
        <dbReference type="ARBA" id="ARBA00022737"/>
    </source>
</evidence>
<dbReference type="PRINTS" id="PR00196">
    <property type="entry name" value="ANNEXIN"/>
</dbReference>
<keyword evidence="3 7" id="KW-0677">Repeat</keyword>
<evidence type="ECO:0000256" key="2">
    <source>
        <dbReference type="ARBA" id="ARBA00022553"/>
    </source>
</evidence>
<gene>
    <name evidence="8" type="primary">ANXA7</name>
    <name evidence="8" type="ORF">Tcan_05447</name>
</gene>
<dbReference type="GO" id="GO:0001786">
    <property type="term" value="F:phosphatidylserine binding"/>
    <property type="evidence" value="ECO:0007669"/>
    <property type="project" value="TreeGrafter"/>
</dbReference>
<keyword evidence="4 7" id="KW-0106">Calcium</keyword>
<dbReference type="GO" id="GO:0005634">
    <property type="term" value="C:nucleus"/>
    <property type="evidence" value="ECO:0007669"/>
    <property type="project" value="TreeGrafter"/>
</dbReference>
<dbReference type="GO" id="GO:0005509">
    <property type="term" value="F:calcium ion binding"/>
    <property type="evidence" value="ECO:0007669"/>
    <property type="project" value="InterPro"/>
</dbReference>
<reference evidence="8 9" key="1">
    <citation type="submission" date="2014-11" db="EMBL/GenBank/DDBJ databases">
        <title>Genetic blueprint of the zoonotic pathogen Toxocara canis.</title>
        <authorList>
            <person name="Zhu X.-Q."/>
            <person name="Korhonen P.K."/>
            <person name="Cai H."/>
            <person name="Young N.D."/>
            <person name="Nejsum P."/>
            <person name="von Samson-Himmelstjerna G."/>
            <person name="Boag P.R."/>
            <person name="Tan P."/>
            <person name="Li Q."/>
            <person name="Min J."/>
            <person name="Yang Y."/>
            <person name="Wang X."/>
            <person name="Fang X."/>
            <person name="Hall R.S."/>
            <person name="Hofmann A."/>
            <person name="Sternberg P.W."/>
            <person name="Jex A.R."/>
            <person name="Gasser R.B."/>
        </authorList>
    </citation>
    <scope>NUCLEOTIDE SEQUENCE [LARGE SCALE GENOMIC DNA]</scope>
    <source>
        <strain evidence="8">PN_DK_2014</strain>
    </source>
</reference>
<dbReference type="OMA" id="WAGENND"/>
<dbReference type="GO" id="GO:0005886">
    <property type="term" value="C:plasma membrane"/>
    <property type="evidence" value="ECO:0007669"/>
    <property type="project" value="TreeGrafter"/>
</dbReference>
<protein>
    <recommendedName>
        <fullName evidence="7">Annexin</fullName>
    </recommendedName>
</protein>
<dbReference type="InterPro" id="IPR037104">
    <property type="entry name" value="Annexin_sf"/>
</dbReference>
<dbReference type="Gene3D" id="1.10.220.10">
    <property type="entry name" value="Annexin"/>
    <property type="match status" value="4"/>
</dbReference>
<dbReference type="FunFam" id="1.10.220.10:FF:000002">
    <property type="entry name" value="Annexin"/>
    <property type="match status" value="1"/>
</dbReference>
<dbReference type="PANTHER" id="PTHR10502:SF102">
    <property type="entry name" value="ANNEXIN B11"/>
    <property type="match status" value="1"/>
</dbReference>
<dbReference type="InterPro" id="IPR001464">
    <property type="entry name" value="Annexin"/>
</dbReference>
<dbReference type="GO" id="GO:0012506">
    <property type="term" value="C:vesicle membrane"/>
    <property type="evidence" value="ECO:0007669"/>
    <property type="project" value="TreeGrafter"/>
</dbReference>
<dbReference type="PROSITE" id="PS00223">
    <property type="entry name" value="ANNEXIN_1"/>
    <property type="match status" value="2"/>
</dbReference>
<dbReference type="EMBL" id="JPKZ01001199">
    <property type="protein sequence ID" value="KHN83391.1"/>
    <property type="molecule type" value="Genomic_DNA"/>
</dbReference>
<dbReference type="Pfam" id="PF00191">
    <property type="entry name" value="Annexin"/>
    <property type="match status" value="4"/>
</dbReference>
<dbReference type="STRING" id="6265.A0A0B2VIQ7"/>